<evidence type="ECO:0000259" key="2">
    <source>
        <dbReference type="PROSITE" id="PS50076"/>
    </source>
</evidence>
<proteinExistence type="predicted"/>
<dbReference type="RefSeq" id="XP_033389397.1">
    <property type="nucleotide sequence ID" value="XM_033533465.1"/>
</dbReference>
<dbReference type="Pfam" id="PF23302">
    <property type="entry name" value="HTH_DNAJC9"/>
    <property type="match status" value="1"/>
</dbReference>
<protein>
    <submittedName>
        <fullName evidence="3">DnaJ-domain-containing protein</fullName>
    </submittedName>
</protein>
<feature type="compositionally biased region" description="Acidic residues" evidence="1">
    <location>
        <begin position="9"/>
        <end position="23"/>
    </location>
</feature>
<dbReference type="PRINTS" id="PR00625">
    <property type="entry name" value="JDOMAIN"/>
</dbReference>
<dbReference type="SMART" id="SM00271">
    <property type="entry name" value="DnaJ"/>
    <property type="match status" value="1"/>
</dbReference>
<keyword evidence="4" id="KW-1185">Reference proteome</keyword>
<dbReference type="PROSITE" id="PS50076">
    <property type="entry name" value="DNAJ_2"/>
    <property type="match status" value="1"/>
</dbReference>
<name>A0A6A5Y6B3_9PLEO</name>
<dbReference type="GeneID" id="54290862"/>
<sequence>MVARKNKDEYDDDLDDEEVEDGLGDAPPSVDPYEVLQLEKEATADDVKKAYRKLALKHHPDKAPESEKTAANKKFQEIAFAYAVLSDERRRKRYDLTGSTAESLEDDEDFDWLSFYREQFDDVVSQQNIQRISDEYKGSAQEREDILNAYCKFKGNLDSIYDVVMLSDILEDDDRFRGIIDEEIEKGTIESFPRYAKLTDSDRAKAKTKERKRREDFDVQHGKDAADKAKAKQRSKKNNTSDLGDLAALIQQRQKSRAGNFFDNLEAKYAPKSRSKKRATPMDEDEPSEEAFQAAQARLKKPKSKAGGKPSRRKVVDEDEEDDLEEEDLEEPELSERSDSPPRKKKRTLRRGKAHS</sequence>
<dbReference type="InterPro" id="IPR018253">
    <property type="entry name" value="DnaJ_domain_CS"/>
</dbReference>
<dbReference type="InterPro" id="IPR001623">
    <property type="entry name" value="DnaJ_domain"/>
</dbReference>
<dbReference type="InterPro" id="IPR052594">
    <property type="entry name" value="J_domain-containing_protein"/>
</dbReference>
<evidence type="ECO:0000256" key="1">
    <source>
        <dbReference type="SAM" id="MobiDB-lite"/>
    </source>
</evidence>
<dbReference type="PROSITE" id="PS00636">
    <property type="entry name" value="DNAJ_1"/>
    <property type="match status" value="1"/>
</dbReference>
<feature type="compositionally biased region" description="Basic and acidic residues" evidence="1">
    <location>
        <begin position="201"/>
        <end position="230"/>
    </location>
</feature>
<reference evidence="3" key="1">
    <citation type="journal article" date="2020" name="Stud. Mycol.">
        <title>101 Dothideomycetes genomes: a test case for predicting lifestyles and emergence of pathogens.</title>
        <authorList>
            <person name="Haridas S."/>
            <person name="Albert R."/>
            <person name="Binder M."/>
            <person name="Bloem J."/>
            <person name="Labutti K."/>
            <person name="Salamov A."/>
            <person name="Andreopoulos B."/>
            <person name="Baker S."/>
            <person name="Barry K."/>
            <person name="Bills G."/>
            <person name="Bluhm B."/>
            <person name="Cannon C."/>
            <person name="Castanera R."/>
            <person name="Culley D."/>
            <person name="Daum C."/>
            <person name="Ezra D."/>
            <person name="Gonzalez J."/>
            <person name="Henrissat B."/>
            <person name="Kuo A."/>
            <person name="Liang C."/>
            <person name="Lipzen A."/>
            <person name="Lutzoni F."/>
            <person name="Magnuson J."/>
            <person name="Mondo S."/>
            <person name="Nolan M."/>
            <person name="Ohm R."/>
            <person name="Pangilinan J."/>
            <person name="Park H.-J."/>
            <person name="Ramirez L."/>
            <person name="Alfaro M."/>
            <person name="Sun H."/>
            <person name="Tritt A."/>
            <person name="Yoshinaga Y."/>
            <person name="Zwiers L.-H."/>
            <person name="Turgeon B."/>
            <person name="Goodwin S."/>
            <person name="Spatafora J."/>
            <person name="Crous P."/>
            <person name="Grigoriev I."/>
        </authorList>
    </citation>
    <scope>NUCLEOTIDE SEQUENCE</scope>
    <source>
        <strain evidence="3">CBS 175.79</strain>
    </source>
</reference>
<dbReference type="AlphaFoldDB" id="A0A6A5Y6B3"/>
<dbReference type="PANTHER" id="PTHR44144">
    <property type="entry name" value="DNAJ HOMOLOG SUBFAMILY C MEMBER 9"/>
    <property type="match status" value="1"/>
</dbReference>
<feature type="region of interest" description="Disordered" evidence="1">
    <location>
        <begin position="1"/>
        <end position="31"/>
    </location>
</feature>
<organism evidence="3 4">
    <name type="scientific">Aaosphaeria arxii CBS 175.79</name>
    <dbReference type="NCBI Taxonomy" id="1450172"/>
    <lineage>
        <taxon>Eukaryota</taxon>
        <taxon>Fungi</taxon>
        <taxon>Dikarya</taxon>
        <taxon>Ascomycota</taxon>
        <taxon>Pezizomycotina</taxon>
        <taxon>Dothideomycetes</taxon>
        <taxon>Pleosporomycetidae</taxon>
        <taxon>Pleosporales</taxon>
        <taxon>Pleosporales incertae sedis</taxon>
        <taxon>Aaosphaeria</taxon>
    </lineage>
</organism>
<feature type="compositionally biased region" description="Basic residues" evidence="1">
    <location>
        <begin position="298"/>
        <end position="313"/>
    </location>
</feature>
<dbReference type="Proteomes" id="UP000799778">
    <property type="component" value="Unassembled WGS sequence"/>
</dbReference>
<feature type="region of interest" description="Disordered" evidence="1">
    <location>
        <begin position="201"/>
        <end position="244"/>
    </location>
</feature>
<evidence type="ECO:0000313" key="4">
    <source>
        <dbReference type="Proteomes" id="UP000799778"/>
    </source>
</evidence>
<accession>A0A6A5Y6B3</accession>
<dbReference type="Gene3D" id="1.10.287.110">
    <property type="entry name" value="DnaJ domain"/>
    <property type="match status" value="1"/>
</dbReference>
<dbReference type="GO" id="GO:0031072">
    <property type="term" value="F:heat shock protein binding"/>
    <property type="evidence" value="ECO:0007669"/>
    <property type="project" value="TreeGrafter"/>
</dbReference>
<dbReference type="InterPro" id="IPR056453">
    <property type="entry name" value="HTH_DNAJC9"/>
</dbReference>
<dbReference type="CDD" id="cd06257">
    <property type="entry name" value="DnaJ"/>
    <property type="match status" value="1"/>
</dbReference>
<evidence type="ECO:0000313" key="3">
    <source>
        <dbReference type="EMBL" id="KAF2021058.1"/>
    </source>
</evidence>
<gene>
    <name evidence="3" type="ORF">BU24DRAFT_487556</name>
</gene>
<dbReference type="FunFam" id="1.10.287.110:FF:000110">
    <property type="entry name" value="DnaJ domain protein (AFU_orthologue AFUA_2G13210)"/>
    <property type="match status" value="1"/>
</dbReference>
<feature type="compositionally biased region" description="Basic residues" evidence="1">
    <location>
        <begin position="343"/>
        <end position="356"/>
    </location>
</feature>
<feature type="region of interest" description="Disordered" evidence="1">
    <location>
        <begin position="259"/>
        <end position="356"/>
    </location>
</feature>
<dbReference type="SUPFAM" id="SSF46565">
    <property type="entry name" value="Chaperone J-domain"/>
    <property type="match status" value="1"/>
</dbReference>
<dbReference type="Pfam" id="PF00226">
    <property type="entry name" value="DnaJ"/>
    <property type="match status" value="1"/>
</dbReference>
<dbReference type="PANTHER" id="PTHR44144:SF1">
    <property type="entry name" value="DNAJ HOMOLOG SUBFAMILY C MEMBER 9"/>
    <property type="match status" value="1"/>
</dbReference>
<dbReference type="GO" id="GO:0005634">
    <property type="term" value="C:nucleus"/>
    <property type="evidence" value="ECO:0007669"/>
    <property type="project" value="TreeGrafter"/>
</dbReference>
<dbReference type="OrthoDB" id="110024at2759"/>
<dbReference type="EMBL" id="ML978066">
    <property type="protein sequence ID" value="KAF2021058.1"/>
    <property type="molecule type" value="Genomic_DNA"/>
</dbReference>
<dbReference type="GO" id="GO:0005737">
    <property type="term" value="C:cytoplasm"/>
    <property type="evidence" value="ECO:0007669"/>
    <property type="project" value="TreeGrafter"/>
</dbReference>
<feature type="domain" description="J" evidence="2">
    <location>
        <begin position="31"/>
        <end position="98"/>
    </location>
</feature>
<dbReference type="InterPro" id="IPR036869">
    <property type="entry name" value="J_dom_sf"/>
</dbReference>
<feature type="compositionally biased region" description="Acidic residues" evidence="1">
    <location>
        <begin position="317"/>
        <end position="333"/>
    </location>
</feature>